<feature type="domain" description="DUF2090" evidence="7">
    <location>
        <begin position="329"/>
        <end position="445"/>
    </location>
</feature>
<dbReference type="GO" id="GO:0005524">
    <property type="term" value="F:ATP binding"/>
    <property type="evidence" value="ECO:0007669"/>
    <property type="project" value="UniProtKB-KW"/>
</dbReference>
<dbReference type="NCBIfam" id="TIGR04382">
    <property type="entry name" value="myo_inos_iolC_N"/>
    <property type="match status" value="1"/>
</dbReference>
<evidence type="ECO:0000259" key="6">
    <source>
        <dbReference type="Pfam" id="PF00294"/>
    </source>
</evidence>
<evidence type="ECO:0000256" key="1">
    <source>
        <dbReference type="ARBA" id="ARBA00010688"/>
    </source>
</evidence>
<dbReference type="KEGG" id="hsr:HSBAA_60580"/>
<evidence type="ECO:0000313" key="8">
    <source>
        <dbReference type="EMBL" id="BBI64752.1"/>
    </source>
</evidence>
<proteinExistence type="inferred from homology"/>
<dbReference type="PANTHER" id="PTHR43085">
    <property type="entry name" value="HEXOKINASE FAMILY MEMBER"/>
    <property type="match status" value="1"/>
</dbReference>
<dbReference type="Proteomes" id="UP000320231">
    <property type="component" value="Chromosome"/>
</dbReference>
<keyword evidence="3" id="KW-0547">Nucleotide-binding</keyword>
<dbReference type="InterPro" id="IPR029056">
    <property type="entry name" value="Ribokinase-like"/>
</dbReference>
<sequence>MLNNNNQHRPLDLICLGRVAVDLYAEQIGSRLEDVASFAKYLGGSSGNMAYGTARLGLKSAMLASRRRADGQLRARRAGAGGVDTTALQTDPERHTGLVLLALKDRESFPLLFYRRDCADMAIDADAIDPEFIARAKALAITGTHLSTDTTRRACRKALDAAAHYGVKRVLDIDYRPVLWGLTNPGDGETRFIADDKVTTDLQRWLPDFDLIVGTEEEFHIAGGSTDTLAALRVVREVSEATLVCKLGPMGCVVFEGAIPDRIEDGILVKGVQVEVLNVLGAGDAFMSGLLRGWLRNEPWQASAGYANACGALVVSRHGCAPAMPTEDELFDYLERRDEVPRPDIDQHLNHLHRVTTRMPVQWPEVLGLAFDHRRQLTDMAREEYADSARLPALKKLLVTAAEEGAKLGGISTPAILVDDVLGQDALNQASGKGWWIGRPVELQAHARCVSSMAMI</sequence>
<evidence type="ECO:0008006" key="10">
    <source>
        <dbReference type="Google" id="ProtNLM"/>
    </source>
</evidence>
<accession>A0A455UEN3</accession>
<evidence type="ECO:0000256" key="5">
    <source>
        <dbReference type="ARBA" id="ARBA00022840"/>
    </source>
</evidence>
<keyword evidence="2" id="KW-0808">Transferase</keyword>
<dbReference type="AlphaFoldDB" id="A0A455UEN3"/>
<evidence type="ECO:0000259" key="7">
    <source>
        <dbReference type="Pfam" id="PF09863"/>
    </source>
</evidence>
<reference evidence="8 9" key="1">
    <citation type="journal article" date="2019" name="Microbiol. Resour. Announc.">
        <title>Complete Genome Sequence of Halomonas sulfidaeris Strain Esulfide1 Isolated from a Metal Sulfide Rock at a Depth of 2,200 Meters, Obtained Using Nanopore Sequencing.</title>
        <authorList>
            <person name="Saito M."/>
            <person name="Nishigata A."/>
            <person name="Galipon J."/>
            <person name="Arakawa K."/>
        </authorList>
    </citation>
    <scope>NUCLEOTIDE SEQUENCE [LARGE SCALE GENOMIC DNA]</scope>
    <source>
        <strain evidence="8 9">ATCC BAA-803</strain>
    </source>
</reference>
<evidence type="ECO:0000256" key="2">
    <source>
        <dbReference type="ARBA" id="ARBA00022679"/>
    </source>
</evidence>
<dbReference type="InterPro" id="IPR030830">
    <property type="entry name" value="Myo_inos_IolC"/>
</dbReference>
<dbReference type="Pfam" id="PF00294">
    <property type="entry name" value="PfkB"/>
    <property type="match status" value="1"/>
</dbReference>
<gene>
    <name evidence="8" type="ORF">HSBAA_60580</name>
</gene>
<dbReference type="Gene3D" id="2.20.150.10">
    <property type="entry name" value="putative 5-dehydro-2- deoxygluconokinase"/>
    <property type="match status" value="1"/>
</dbReference>
<dbReference type="SUPFAM" id="SSF53613">
    <property type="entry name" value="Ribokinase-like"/>
    <property type="match status" value="1"/>
</dbReference>
<dbReference type="InterPro" id="IPR011611">
    <property type="entry name" value="PfkB_dom"/>
</dbReference>
<dbReference type="Gene3D" id="3.20.20.70">
    <property type="entry name" value="Aldolase class I"/>
    <property type="match status" value="1"/>
</dbReference>
<dbReference type="InterPro" id="IPR013785">
    <property type="entry name" value="Aldolase_TIM"/>
</dbReference>
<dbReference type="GO" id="GO:0016301">
    <property type="term" value="F:kinase activity"/>
    <property type="evidence" value="ECO:0007669"/>
    <property type="project" value="UniProtKB-KW"/>
</dbReference>
<dbReference type="EMBL" id="AP019514">
    <property type="protein sequence ID" value="BBI64752.1"/>
    <property type="molecule type" value="Genomic_DNA"/>
</dbReference>
<feature type="domain" description="Carbohydrate kinase PfkB" evidence="6">
    <location>
        <begin position="13"/>
        <end position="326"/>
    </location>
</feature>
<protein>
    <recommendedName>
        <fullName evidence="10">5-dehydro-2-deoxygluconokinase</fullName>
    </recommendedName>
</protein>
<dbReference type="CDD" id="cd01166">
    <property type="entry name" value="KdgK"/>
    <property type="match status" value="1"/>
</dbReference>
<dbReference type="PROSITE" id="PS00584">
    <property type="entry name" value="PFKB_KINASES_2"/>
    <property type="match status" value="1"/>
</dbReference>
<dbReference type="PANTHER" id="PTHR43085:SF49">
    <property type="entry name" value="5-DEHYDRO-2-DEOXYGLUCONOKINASE"/>
    <property type="match status" value="1"/>
</dbReference>
<keyword evidence="4" id="KW-0418">Kinase</keyword>
<evidence type="ECO:0000313" key="9">
    <source>
        <dbReference type="Proteomes" id="UP000320231"/>
    </source>
</evidence>
<comment type="similarity">
    <text evidence="1">Belongs to the carbohydrate kinase PfkB family.</text>
</comment>
<name>A0A455UEN3_9GAMM</name>
<dbReference type="InterPro" id="IPR018659">
    <property type="entry name" value="DUF2090"/>
</dbReference>
<dbReference type="Gene3D" id="3.40.1190.20">
    <property type="match status" value="1"/>
</dbReference>
<evidence type="ECO:0000256" key="4">
    <source>
        <dbReference type="ARBA" id="ARBA00022777"/>
    </source>
</evidence>
<keyword evidence="5" id="KW-0067">ATP-binding</keyword>
<organism evidence="8 9">
    <name type="scientific">Vreelandella sulfidaeris</name>
    <dbReference type="NCBI Taxonomy" id="115553"/>
    <lineage>
        <taxon>Bacteria</taxon>
        <taxon>Pseudomonadati</taxon>
        <taxon>Pseudomonadota</taxon>
        <taxon>Gammaproteobacteria</taxon>
        <taxon>Oceanospirillales</taxon>
        <taxon>Halomonadaceae</taxon>
        <taxon>Vreelandella</taxon>
    </lineage>
</organism>
<dbReference type="Pfam" id="PF09863">
    <property type="entry name" value="DUF2090"/>
    <property type="match status" value="1"/>
</dbReference>
<dbReference type="InterPro" id="IPR050306">
    <property type="entry name" value="PfkB_Carbo_kinase"/>
</dbReference>
<dbReference type="InterPro" id="IPR002173">
    <property type="entry name" value="Carboh/pur_kinase_PfkB_CS"/>
</dbReference>
<evidence type="ECO:0000256" key="3">
    <source>
        <dbReference type="ARBA" id="ARBA00022741"/>
    </source>
</evidence>
<dbReference type="InterPro" id="IPR023314">
    <property type="entry name" value="Myo_inos_IolC-like_sf"/>
</dbReference>